<dbReference type="Proteomes" id="UP001607303">
    <property type="component" value="Unassembled WGS sequence"/>
</dbReference>
<protein>
    <submittedName>
        <fullName evidence="1">Uncharacterized protein</fullName>
    </submittedName>
</protein>
<comment type="caution">
    <text evidence="1">The sequence shown here is derived from an EMBL/GenBank/DDBJ whole genome shotgun (WGS) entry which is preliminary data.</text>
</comment>
<feature type="non-terminal residue" evidence="1">
    <location>
        <position position="149"/>
    </location>
</feature>
<evidence type="ECO:0000313" key="2">
    <source>
        <dbReference type="Proteomes" id="UP001607303"/>
    </source>
</evidence>
<reference evidence="1 2" key="1">
    <citation type="journal article" date="2024" name="Ann. Entomol. Soc. Am.">
        <title>Genomic analyses of the southern and eastern yellowjacket wasps (Hymenoptera: Vespidae) reveal evolutionary signatures of social life.</title>
        <authorList>
            <person name="Catto M.A."/>
            <person name="Caine P.B."/>
            <person name="Orr S.E."/>
            <person name="Hunt B.G."/>
            <person name="Goodisman M.A.D."/>
        </authorList>
    </citation>
    <scope>NUCLEOTIDE SEQUENCE [LARGE SCALE GENOMIC DNA]</scope>
    <source>
        <strain evidence="1">232</strain>
        <tissue evidence="1">Head and thorax</tissue>
    </source>
</reference>
<organism evidence="1 2">
    <name type="scientific">Vespula maculifrons</name>
    <name type="common">Eastern yellow jacket</name>
    <name type="synonym">Wasp</name>
    <dbReference type="NCBI Taxonomy" id="7453"/>
    <lineage>
        <taxon>Eukaryota</taxon>
        <taxon>Metazoa</taxon>
        <taxon>Ecdysozoa</taxon>
        <taxon>Arthropoda</taxon>
        <taxon>Hexapoda</taxon>
        <taxon>Insecta</taxon>
        <taxon>Pterygota</taxon>
        <taxon>Neoptera</taxon>
        <taxon>Endopterygota</taxon>
        <taxon>Hymenoptera</taxon>
        <taxon>Apocrita</taxon>
        <taxon>Aculeata</taxon>
        <taxon>Vespoidea</taxon>
        <taxon>Vespidae</taxon>
        <taxon>Vespinae</taxon>
        <taxon>Vespula</taxon>
    </lineage>
</organism>
<name>A0ABD2AGF9_VESMC</name>
<gene>
    <name evidence="1" type="ORF">V1477_021196</name>
</gene>
<proteinExistence type="predicted"/>
<keyword evidence="2" id="KW-1185">Reference proteome</keyword>
<evidence type="ECO:0000313" key="1">
    <source>
        <dbReference type="EMBL" id="KAL2719702.1"/>
    </source>
</evidence>
<sequence>MAGTTNLDEYYIAPFYKTTFEWRQEETEHMLLKASNDLSMGWSTVQMHSGLKWKRIGTQTGLSSKLIKSTYTINRFIDFRYNSVSAGKLLNYALKIQCTFTSPCHHYTSTLIIFIFNQHHQEYRDLDQLICWFTRILLLRIDPRFNDLQ</sequence>
<dbReference type="AlphaFoldDB" id="A0ABD2AGF9"/>
<dbReference type="EMBL" id="JAYRBN010000119">
    <property type="protein sequence ID" value="KAL2719702.1"/>
    <property type="molecule type" value="Genomic_DNA"/>
</dbReference>
<accession>A0ABD2AGF9</accession>